<dbReference type="EMBL" id="GL378368">
    <property type="protein sequence ID" value="EFJ43935.1"/>
    <property type="molecule type" value="Genomic_DNA"/>
</dbReference>
<dbReference type="Proteomes" id="UP000001058">
    <property type="component" value="Unassembled WGS sequence"/>
</dbReference>
<organism evidence="2">
    <name type="scientific">Volvox carteri f. nagariensis</name>
    <dbReference type="NCBI Taxonomy" id="3068"/>
    <lineage>
        <taxon>Eukaryota</taxon>
        <taxon>Viridiplantae</taxon>
        <taxon>Chlorophyta</taxon>
        <taxon>core chlorophytes</taxon>
        <taxon>Chlorophyceae</taxon>
        <taxon>CS clade</taxon>
        <taxon>Chlamydomonadales</taxon>
        <taxon>Volvocaceae</taxon>
        <taxon>Volvox</taxon>
    </lineage>
</organism>
<protein>
    <submittedName>
        <fullName evidence="1">Uncharacterized protein</fullName>
    </submittedName>
</protein>
<keyword evidence="2" id="KW-1185">Reference proteome</keyword>
<gene>
    <name evidence="1" type="ORF">VOLCADRAFT_95853</name>
</gene>
<proteinExistence type="predicted"/>
<dbReference type="AlphaFoldDB" id="D8U8J7"/>
<sequence>MSLHWQQGGNEAITGAPQDIATQSHAKESCRRAPVTLWMWWQVVTTLTVACHFCRCPWFAALYSRPSCLGLETHVCMSQLPCNVLGTLQQEHKPRGFTHNTQAVLNTPVHRGFLNNQNN</sequence>
<name>D8U8J7_VOLCA</name>
<dbReference type="InParanoid" id="D8U8J7"/>
<dbReference type="RefSeq" id="XP_002954947.1">
    <property type="nucleotide sequence ID" value="XM_002954901.1"/>
</dbReference>
<accession>D8U8J7</accession>
<evidence type="ECO:0000313" key="2">
    <source>
        <dbReference type="Proteomes" id="UP000001058"/>
    </source>
</evidence>
<dbReference type="GeneID" id="9621807"/>
<reference evidence="1 2" key="1">
    <citation type="journal article" date="2010" name="Science">
        <title>Genomic analysis of organismal complexity in the multicellular green alga Volvox carteri.</title>
        <authorList>
            <person name="Prochnik S.E."/>
            <person name="Umen J."/>
            <person name="Nedelcu A.M."/>
            <person name="Hallmann A."/>
            <person name="Miller S.M."/>
            <person name="Nishii I."/>
            <person name="Ferris P."/>
            <person name="Kuo A."/>
            <person name="Mitros T."/>
            <person name="Fritz-Laylin L.K."/>
            <person name="Hellsten U."/>
            <person name="Chapman J."/>
            <person name="Simakov O."/>
            <person name="Rensing S.A."/>
            <person name="Terry A."/>
            <person name="Pangilinan J."/>
            <person name="Kapitonov V."/>
            <person name="Jurka J."/>
            <person name="Salamov A."/>
            <person name="Shapiro H."/>
            <person name="Schmutz J."/>
            <person name="Grimwood J."/>
            <person name="Lindquist E."/>
            <person name="Lucas S."/>
            <person name="Grigoriev I.V."/>
            <person name="Schmitt R."/>
            <person name="Kirk D."/>
            <person name="Rokhsar D.S."/>
        </authorList>
    </citation>
    <scope>NUCLEOTIDE SEQUENCE [LARGE SCALE GENOMIC DNA]</scope>
    <source>
        <strain evidence="2">f. Nagariensis / Eve</strain>
    </source>
</reference>
<dbReference type="KEGG" id="vcn:VOLCADRAFT_95853"/>
<evidence type="ECO:0000313" key="1">
    <source>
        <dbReference type="EMBL" id="EFJ43935.1"/>
    </source>
</evidence>